<dbReference type="Pfam" id="PF02598">
    <property type="entry name" value="Methyltrn_RNA_3"/>
    <property type="match status" value="1"/>
</dbReference>
<dbReference type="AlphaFoldDB" id="A0A7D9GXZ3"/>
<proteinExistence type="inferred from homology"/>
<dbReference type="InterPro" id="IPR029028">
    <property type="entry name" value="Alpha/beta_knot_MTases"/>
</dbReference>
<dbReference type="Proteomes" id="UP000478008">
    <property type="component" value="Unassembled WGS sequence"/>
</dbReference>
<organism evidence="2 3">
    <name type="scientific">Dekkera bruxellensis</name>
    <name type="common">Brettanomyces custersii</name>
    <dbReference type="NCBI Taxonomy" id="5007"/>
    <lineage>
        <taxon>Eukaryota</taxon>
        <taxon>Fungi</taxon>
        <taxon>Dikarya</taxon>
        <taxon>Ascomycota</taxon>
        <taxon>Saccharomycotina</taxon>
        <taxon>Pichiomycetes</taxon>
        <taxon>Pichiales</taxon>
        <taxon>Pichiaceae</taxon>
        <taxon>Brettanomyces</taxon>
    </lineage>
</organism>
<evidence type="ECO:0000313" key="3">
    <source>
        <dbReference type="Proteomes" id="UP000478008"/>
    </source>
</evidence>
<comment type="similarity">
    <text evidence="1">Belongs to the class IV-like SAM-binding methyltransferase superfamily.</text>
</comment>
<dbReference type="CDD" id="cd18086">
    <property type="entry name" value="HsC9orf114-like"/>
    <property type="match status" value="1"/>
</dbReference>
<reference evidence="2 3" key="1">
    <citation type="submission" date="2019-07" db="EMBL/GenBank/DDBJ databases">
        <authorList>
            <person name="Friedrich A."/>
            <person name="Schacherer J."/>
        </authorList>
    </citation>
    <scope>NUCLEOTIDE SEQUENCE [LARGE SCALE GENOMIC DNA]</scope>
</reference>
<accession>A0A7D9GXZ3</accession>
<dbReference type="InterPro" id="IPR029026">
    <property type="entry name" value="tRNA_m1G_MTases_N"/>
</dbReference>
<protein>
    <submittedName>
        <fullName evidence="2">DEBR0S1_21374g1_1</fullName>
    </submittedName>
</protein>
<dbReference type="PANTHER" id="PTHR12150">
    <property type="entry name" value="CLASS IV SAM-BINDING METHYLTRANSFERASE-RELATED"/>
    <property type="match status" value="1"/>
</dbReference>
<dbReference type="OMA" id="MQNNEVY"/>
<sequence>MPVEEKGGDKETKKQKQGVMKSRQISLCICSSCIEPKNCKSLEQMTRIAYQIAKAACTFNVNEIIVLQKPHGENNELEKTETNKKIDLNGAKQTQQRKMDSDTMLLAGLLQFFVTPPYLVESVFGNSPIDLKKFNYAKKLPTIPMLPFMQANDGHGTKKYKEGMTIQNLSKSRKKTASGKVKKIKKADRMTKYVNVGLKKMLELKEAVPKGARVTVDMKKHIVVSPYVAYGTSSTNNSYGYQVRVATSLEALLGQTPFPDGYDMILYSCCGEYFATTKSTDWNDALSALSINGKNDMTKLVGNILLIVSPGNDWNAIFNESKLDGEAKDLFDGSIPIPTKSRVEDGCMISLSKLDA</sequence>
<dbReference type="EMBL" id="CABFWN010000001">
    <property type="protein sequence ID" value="VUG16620.1"/>
    <property type="molecule type" value="Genomic_DNA"/>
</dbReference>
<dbReference type="PANTHER" id="PTHR12150:SF13">
    <property type="entry name" value="METHYLTRANSFERASE C9ORF114-RELATED"/>
    <property type="match status" value="1"/>
</dbReference>
<dbReference type="SUPFAM" id="SSF75217">
    <property type="entry name" value="alpha/beta knot"/>
    <property type="match status" value="1"/>
</dbReference>
<gene>
    <name evidence="2" type="ORF">DEBR0S1_21374G</name>
</gene>
<name>A0A7D9GXZ3_DEKBR</name>
<dbReference type="Gene3D" id="3.40.1280.10">
    <property type="match status" value="2"/>
</dbReference>
<dbReference type="InterPro" id="IPR003750">
    <property type="entry name" value="Put_MeTrfase-C9orf114-like"/>
</dbReference>
<evidence type="ECO:0000313" key="2">
    <source>
        <dbReference type="EMBL" id="VUG16620.1"/>
    </source>
</evidence>
<keyword evidence="3" id="KW-1185">Reference proteome</keyword>
<evidence type="ECO:0000256" key="1">
    <source>
        <dbReference type="ARBA" id="ARBA00009841"/>
    </source>
</evidence>